<protein>
    <submittedName>
        <fullName evidence="1">Uncharacterized protein</fullName>
    </submittedName>
</protein>
<sequence length="406" mass="43753">MADLSVTIGLDQKELEKGLADAGKTVEKGMSAGKGISKGANFISDILGGNVGSAIGGLFGPIGAVVGQVFDQIIGKVRELAEYAKELRTIRLKTGLSYSEIEGINSIAQSAGISAMTMADSMVEFKKKSADAFIKGGDLVRLLPKLGVGLDELRDGSFDYFKAIKLLSEAHKAGTDEATLDYYAHALLGSSYKEMLPLIRMGSTNLKLYNEAIYKNSTEAVDAMARFGDAFDRWIQNLKNRSLELLGTVLKFNEKINLNAYANAAEYTVRRGRGTPNADAEITKAAKDFLKDIGPGFSDEQRKKFSEEAIFRIKQGGGKDGERDAEKFRTEFNKLLEQPGKKLSPFGFTEAGAASQMQQMGGGDIFGAVGFSPLERIANATEDSSNTLEAILQMETGTTTPDISAR</sequence>
<reference evidence="1" key="1">
    <citation type="submission" date="2020-05" db="EMBL/GenBank/DDBJ databases">
        <authorList>
            <person name="Chiriac C."/>
            <person name="Salcher M."/>
            <person name="Ghai R."/>
            <person name="Kavagutti S V."/>
        </authorList>
    </citation>
    <scope>NUCLEOTIDE SEQUENCE</scope>
</reference>
<dbReference type="EMBL" id="LR797325">
    <property type="protein sequence ID" value="CAB4202760.1"/>
    <property type="molecule type" value="Genomic_DNA"/>
</dbReference>
<organism evidence="1">
    <name type="scientific">uncultured Caudovirales phage</name>
    <dbReference type="NCBI Taxonomy" id="2100421"/>
    <lineage>
        <taxon>Viruses</taxon>
        <taxon>Duplodnaviria</taxon>
        <taxon>Heunggongvirae</taxon>
        <taxon>Uroviricota</taxon>
        <taxon>Caudoviricetes</taxon>
        <taxon>Peduoviridae</taxon>
        <taxon>Maltschvirus</taxon>
        <taxon>Maltschvirus maltsch</taxon>
    </lineage>
</organism>
<proteinExistence type="predicted"/>
<accession>A0A6J5RWG8</accession>
<evidence type="ECO:0000313" key="1">
    <source>
        <dbReference type="EMBL" id="CAB4202760.1"/>
    </source>
</evidence>
<gene>
    <name evidence="1" type="ORF">UFOVP1370_35</name>
</gene>
<name>A0A6J5RWG8_9CAUD</name>